<dbReference type="AlphaFoldDB" id="A0A3B0JQ84"/>
<feature type="region of interest" description="Disordered" evidence="1">
    <location>
        <begin position="1"/>
        <end position="37"/>
    </location>
</feature>
<name>A0A3B0JQ84_DROGU</name>
<sequence>MQHSRSVCLSTDSQSNVRPDQSRHSTSRTLGYKQRHSSFDVPSPLSLKLHWLWPWLLQLQLSEAGGSLNQIRTLDSDTDYDSESDSKSAADWGGRQPCPTTGAAGVAYLISGGAS</sequence>
<dbReference type="Proteomes" id="UP000268350">
    <property type="component" value="Unassembled WGS sequence"/>
</dbReference>
<reference evidence="3" key="1">
    <citation type="submission" date="2018-01" db="EMBL/GenBank/DDBJ databases">
        <authorList>
            <person name="Alioto T."/>
            <person name="Alioto T."/>
        </authorList>
    </citation>
    <scope>NUCLEOTIDE SEQUENCE [LARGE SCALE GENOMIC DNA]</scope>
</reference>
<keyword evidence="3" id="KW-1185">Reference proteome</keyword>
<protein>
    <submittedName>
        <fullName evidence="2">Uncharacterized protein</fullName>
    </submittedName>
</protein>
<evidence type="ECO:0000313" key="2">
    <source>
        <dbReference type="EMBL" id="SPP75506.1"/>
    </source>
</evidence>
<proteinExistence type="predicted"/>
<evidence type="ECO:0000313" key="3">
    <source>
        <dbReference type="Proteomes" id="UP000268350"/>
    </source>
</evidence>
<feature type="compositionally biased region" description="Polar residues" evidence="1">
    <location>
        <begin position="1"/>
        <end position="19"/>
    </location>
</feature>
<organism evidence="2 3">
    <name type="scientific">Drosophila guanche</name>
    <name type="common">Fruit fly</name>
    <dbReference type="NCBI Taxonomy" id="7266"/>
    <lineage>
        <taxon>Eukaryota</taxon>
        <taxon>Metazoa</taxon>
        <taxon>Ecdysozoa</taxon>
        <taxon>Arthropoda</taxon>
        <taxon>Hexapoda</taxon>
        <taxon>Insecta</taxon>
        <taxon>Pterygota</taxon>
        <taxon>Neoptera</taxon>
        <taxon>Endopterygota</taxon>
        <taxon>Diptera</taxon>
        <taxon>Brachycera</taxon>
        <taxon>Muscomorpha</taxon>
        <taxon>Ephydroidea</taxon>
        <taxon>Drosophilidae</taxon>
        <taxon>Drosophila</taxon>
        <taxon>Sophophora</taxon>
    </lineage>
</organism>
<feature type="region of interest" description="Disordered" evidence="1">
    <location>
        <begin position="73"/>
        <end position="97"/>
    </location>
</feature>
<accession>A0A3B0JQ84</accession>
<dbReference type="EMBL" id="OUUW01000001">
    <property type="protein sequence ID" value="SPP75506.1"/>
    <property type="molecule type" value="Genomic_DNA"/>
</dbReference>
<evidence type="ECO:0000256" key="1">
    <source>
        <dbReference type="SAM" id="MobiDB-lite"/>
    </source>
</evidence>
<gene>
    <name evidence="2" type="ORF">DGUA_6G003320</name>
</gene>